<keyword evidence="3" id="KW-1185">Reference proteome</keyword>
<feature type="compositionally biased region" description="Low complexity" evidence="1">
    <location>
        <begin position="351"/>
        <end position="378"/>
    </location>
</feature>
<reference evidence="2 3" key="1">
    <citation type="submission" date="2017-06" db="EMBL/GenBank/DDBJ databases">
        <title>Comparative genomic analysis of Ambrosia Fusariam Clade fungi.</title>
        <authorList>
            <person name="Stajich J.E."/>
            <person name="Carrillo J."/>
            <person name="Kijimoto T."/>
            <person name="Eskalen A."/>
            <person name="O'Donnell K."/>
            <person name="Kasson M."/>
        </authorList>
    </citation>
    <scope>NUCLEOTIDE SEQUENCE [LARGE SCALE GENOMIC DNA]</scope>
    <source>
        <strain evidence="2 3">NRRL62606</strain>
    </source>
</reference>
<comment type="caution">
    <text evidence="2">The sequence shown here is derived from an EMBL/GenBank/DDBJ whole genome shotgun (WGS) entry which is preliminary data.</text>
</comment>
<dbReference type="AlphaFoldDB" id="A0A428Q5M6"/>
<proteinExistence type="predicted"/>
<sequence length="632" mass="69553">MAHRCVQKEFPSLLKAINCYFPGSDYPTHVYPRVQAQMVRLFDRLVARGVVQSIRLESGGWTAKWPCWTKNWLEPDWDGDITLPTFLQAKEAEKQSPGLNSFQAMMEALPIPPAHFPPEAPEVLSIVGESKDVDMPDAPEVITIDDDGIQNHTFSHALDFKRNIIGQSEGSVTSFDPSIIHYSGLAPSPFSPSTIPSSTSFDPTLTRFPQTTSSSSTSFNPHFVPAVFHKPHFASVSAPGQPNFQPGHFPAQPLQSCQYSSPQQFDASMHQVSRVANAQTLRSNHATTTLVPQAVLPSSCSGISAGSLGYKAPPCNQDCSVQTPMLRDMVQQSASTQLPPVPAQQQYDTHPQQLPPQQHIPFQQSSQQLAQQELFQQQHTPGSLADASSMTSWNPTIIYLKHPESSNAPTVVANSTSNGSYCPTVVGNGNGMSSYCPSIVHKSRQHTSAIRLTQITETEDCPQEPVHQQTPLPTTLVRIHEPLTPAAAPETPSLSDRVETWRREVTPLRLFDFVKVRRELYVLISEAKDIKTQIKQAHGQAMTMNLNKAILAIGEMQRKAGSALSSKFHSVLADVLVKPAISDANILKGRLDKVQSEILTHKRRLISESLGEGKWHGRRHDGASSVDDALWM</sequence>
<accession>A0A428Q5M6</accession>
<dbReference type="Proteomes" id="UP000287972">
    <property type="component" value="Unassembled WGS sequence"/>
</dbReference>
<evidence type="ECO:0000313" key="3">
    <source>
        <dbReference type="Proteomes" id="UP000287972"/>
    </source>
</evidence>
<evidence type="ECO:0000256" key="1">
    <source>
        <dbReference type="SAM" id="MobiDB-lite"/>
    </source>
</evidence>
<dbReference type="EMBL" id="NKCL01000589">
    <property type="protein sequence ID" value="RSL60574.1"/>
    <property type="molecule type" value="Genomic_DNA"/>
</dbReference>
<organism evidence="2 3">
    <name type="scientific">Fusarium floridanum</name>
    <dbReference type="NCBI Taxonomy" id="1325733"/>
    <lineage>
        <taxon>Eukaryota</taxon>
        <taxon>Fungi</taxon>
        <taxon>Dikarya</taxon>
        <taxon>Ascomycota</taxon>
        <taxon>Pezizomycotina</taxon>
        <taxon>Sordariomycetes</taxon>
        <taxon>Hypocreomycetidae</taxon>
        <taxon>Hypocreales</taxon>
        <taxon>Nectriaceae</taxon>
        <taxon>Fusarium</taxon>
        <taxon>Fusarium solani species complex</taxon>
    </lineage>
</organism>
<evidence type="ECO:0000313" key="2">
    <source>
        <dbReference type="EMBL" id="RSL60574.1"/>
    </source>
</evidence>
<protein>
    <submittedName>
        <fullName evidence="2">Uncharacterized protein</fullName>
    </submittedName>
</protein>
<feature type="region of interest" description="Disordered" evidence="1">
    <location>
        <begin position="331"/>
        <end position="388"/>
    </location>
</feature>
<feature type="compositionally biased region" description="Polar residues" evidence="1">
    <location>
        <begin position="331"/>
        <end position="350"/>
    </location>
</feature>
<name>A0A428Q5M6_9HYPO</name>
<gene>
    <name evidence="2" type="ORF">CEP51_013746</name>
</gene>